<name>A0A7X5PBR6_CLOSG</name>
<comment type="caution">
    <text evidence="1">The sequence shown here is derived from an EMBL/GenBank/DDBJ whole genome shotgun (WGS) entry which is preliminary data.</text>
</comment>
<dbReference type="EMBL" id="SXCS01000011">
    <property type="protein sequence ID" value="NFR63071.1"/>
    <property type="molecule type" value="Genomic_DNA"/>
</dbReference>
<reference evidence="1 2" key="1">
    <citation type="submission" date="2019-04" db="EMBL/GenBank/DDBJ databases">
        <title>Genome sequencing of Clostridium botulinum Groups I-IV and Clostridium butyricum.</title>
        <authorList>
            <person name="Brunt J."/>
            <person name="Van Vliet A.H.M."/>
            <person name="Stringer S.C."/>
            <person name="Carter A.T."/>
            <person name="Peck M.W."/>
        </authorList>
    </citation>
    <scope>NUCLEOTIDE SEQUENCE [LARGE SCALE GENOMIC DNA]</scope>
    <source>
        <strain evidence="1 2">IFR 18/108</strain>
    </source>
</reference>
<evidence type="ECO:0000313" key="1">
    <source>
        <dbReference type="EMBL" id="NFR63071.1"/>
    </source>
</evidence>
<sequence length="63" mass="7538">MVTLNSIREKNTNKQSFLNTKITKNTLSQEEYEEGREVFLRFVKPINEKSLYNYFKECEAVRS</sequence>
<dbReference type="RefSeq" id="WP_039698868.1">
    <property type="nucleotide sequence ID" value="NZ_SXAL01000010.1"/>
</dbReference>
<dbReference type="AlphaFoldDB" id="A0A7X5PBR6"/>
<accession>A0A7X5PBR6</accession>
<keyword evidence="1" id="KW-0808">Transferase</keyword>
<proteinExistence type="predicted"/>
<protein>
    <submittedName>
        <fullName evidence="1">Spermidine acetyltransferase</fullName>
    </submittedName>
</protein>
<dbReference type="GO" id="GO:0016740">
    <property type="term" value="F:transferase activity"/>
    <property type="evidence" value="ECO:0007669"/>
    <property type="project" value="UniProtKB-KW"/>
</dbReference>
<organism evidence="1 2">
    <name type="scientific">Clostridium sporogenes</name>
    <dbReference type="NCBI Taxonomy" id="1509"/>
    <lineage>
        <taxon>Bacteria</taxon>
        <taxon>Bacillati</taxon>
        <taxon>Bacillota</taxon>
        <taxon>Clostridia</taxon>
        <taxon>Eubacteriales</taxon>
        <taxon>Clostridiaceae</taxon>
        <taxon>Clostridium</taxon>
    </lineage>
</organism>
<evidence type="ECO:0000313" key="2">
    <source>
        <dbReference type="Proteomes" id="UP000486601"/>
    </source>
</evidence>
<gene>
    <name evidence="1" type="ORF">FDF70_16715</name>
</gene>
<dbReference type="Proteomes" id="UP000486601">
    <property type="component" value="Unassembled WGS sequence"/>
</dbReference>